<feature type="binding site" evidence="6">
    <location>
        <position position="362"/>
    </location>
    <ligand>
        <name>[4Fe-4S] cluster</name>
        <dbReference type="ChEBI" id="CHEBI:49883"/>
    </ligand>
</feature>
<dbReference type="EC" id="4.2.1.33" evidence="6"/>
<dbReference type="GO" id="GO:0016853">
    <property type="term" value="F:isomerase activity"/>
    <property type="evidence" value="ECO:0007669"/>
    <property type="project" value="UniProtKB-KW"/>
</dbReference>
<evidence type="ECO:0000256" key="6">
    <source>
        <dbReference type="HAMAP-Rule" id="MF_01027"/>
    </source>
</evidence>
<dbReference type="OrthoDB" id="255at2157"/>
<keyword evidence="3 6" id="KW-0408">Iron</keyword>
<feature type="binding site" evidence="6">
    <location>
        <position position="302"/>
    </location>
    <ligand>
        <name>[4Fe-4S] cluster</name>
        <dbReference type="ChEBI" id="CHEBI:49883"/>
    </ligand>
</feature>
<dbReference type="RefSeq" id="WP_011867876.1">
    <property type="nucleotide sequence ID" value="NC_009135.1"/>
</dbReference>
<keyword evidence="6" id="KW-0028">Amino-acid biosynthesis</keyword>
<keyword evidence="6" id="KW-0100">Branched-chain amino acid biosynthesis</keyword>
<keyword evidence="4 6" id="KW-0411">Iron-sulfur</keyword>
<dbReference type="Pfam" id="PF00330">
    <property type="entry name" value="Aconitase"/>
    <property type="match status" value="1"/>
</dbReference>
<keyword evidence="5 6" id="KW-0456">Lyase</keyword>
<proteinExistence type="inferred from homology"/>
<dbReference type="NCBIfam" id="NF040615">
    <property type="entry name" value="HacA_Meth"/>
    <property type="match status" value="1"/>
</dbReference>
<dbReference type="InterPro" id="IPR006251">
    <property type="entry name" value="Homoacnase/IPMdehydase_lsu"/>
</dbReference>
<reference evidence="8 9" key="1">
    <citation type="submission" date="2007-03" db="EMBL/GenBank/DDBJ databases">
        <title>Complete sequence of chromosome of Methanococcus maripaludis C5.</title>
        <authorList>
            <consortium name="US DOE Joint Genome Institute"/>
            <person name="Copeland A."/>
            <person name="Lucas S."/>
            <person name="Lapidus A."/>
            <person name="Barry K."/>
            <person name="Glavina del Rio T."/>
            <person name="Dalin E."/>
            <person name="Tice H."/>
            <person name="Pitluck S."/>
            <person name="Chertkov O."/>
            <person name="Brettin T."/>
            <person name="Bruce D."/>
            <person name="Han C."/>
            <person name="Detter J.C."/>
            <person name="Schmutz J."/>
            <person name="Larimer F."/>
            <person name="Land M."/>
            <person name="Hauser L."/>
            <person name="Kyrpides N."/>
            <person name="Mikhailova N."/>
            <person name="Sieprawska-Lupa M."/>
            <person name="Whitman W.B."/>
            <person name="Richardson P."/>
        </authorList>
    </citation>
    <scope>NUCLEOTIDE SEQUENCE [LARGE SCALE GENOMIC DNA]</scope>
    <source>
        <strain evidence="9">C5 / ATCC BAA-1333</strain>
    </source>
</reference>
<protein>
    <recommendedName>
        <fullName evidence="6">3-isopropylmalate dehydratase large subunit</fullName>
        <ecNumber evidence="6">4.2.1.33</ecNumber>
    </recommendedName>
    <alternativeName>
        <fullName evidence="6">Alpha-IPM isomerase</fullName>
        <shortName evidence="6">IPMI</shortName>
    </alternativeName>
    <alternativeName>
        <fullName evidence="6">Isopropylmalate isomerase</fullName>
    </alternativeName>
</protein>
<dbReference type="NCBIfam" id="TIGR02086">
    <property type="entry name" value="IPMI_arch"/>
    <property type="match status" value="1"/>
</dbReference>
<dbReference type="GO" id="GO:0003861">
    <property type="term" value="F:3-isopropylmalate dehydratase activity"/>
    <property type="evidence" value="ECO:0007669"/>
    <property type="project" value="UniProtKB-UniRule"/>
</dbReference>
<keyword evidence="2 6" id="KW-0479">Metal-binding</keyword>
<dbReference type="InterPro" id="IPR001030">
    <property type="entry name" value="Acoase/IPM_deHydtase_lsu_aba"/>
</dbReference>
<dbReference type="InterPro" id="IPR018136">
    <property type="entry name" value="Aconitase_4Fe-4S_BS"/>
</dbReference>
<dbReference type="InterPro" id="IPR011826">
    <property type="entry name" value="HAcnase/IPMdehydase_lsu_prok"/>
</dbReference>
<dbReference type="InterPro" id="IPR015931">
    <property type="entry name" value="Acnase/IPM_dHydase_lsu_aba_1/3"/>
</dbReference>
<dbReference type="PROSITE" id="PS01244">
    <property type="entry name" value="ACONITASE_2"/>
    <property type="match status" value="1"/>
</dbReference>
<comment type="similarity">
    <text evidence="6">Belongs to the aconitase/IPM isomerase family. LeuC type 2 subfamily.</text>
</comment>
<evidence type="ECO:0000256" key="3">
    <source>
        <dbReference type="ARBA" id="ARBA00023004"/>
    </source>
</evidence>
<dbReference type="NCBIfam" id="NF001614">
    <property type="entry name" value="PRK00402.1"/>
    <property type="match status" value="1"/>
</dbReference>
<evidence type="ECO:0000256" key="4">
    <source>
        <dbReference type="ARBA" id="ARBA00023014"/>
    </source>
</evidence>
<evidence type="ECO:0000256" key="5">
    <source>
        <dbReference type="ARBA" id="ARBA00023239"/>
    </source>
</evidence>
<dbReference type="KEGG" id="mmq:MmarC5_0098"/>
<dbReference type="HAMAP" id="MF_01027">
    <property type="entry name" value="LeuC_type2"/>
    <property type="match status" value="1"/>
</dbReference>
<dbReference type="AlphaFoldDB" id="A4FW44"/>
<evidence type="ECO:0000313" key="8">
    <source>
        <dbReference type="EMBL" id="ABO34415.1"/>
    </source>
</evidence>
<dbReference type="PRINTS" id="PR00415">
    <property type="entry name" value="ACONITASE"/>
</dbReference>
<dbReference type="GO" id="GO:0051539">
    <property type="term" value="F:4 iron, 4 sulfur cluster binding"/>
    <property type="evidence" value="ECO:0007669"/>
    <property type="project" value="UniProtKB-KW"/>
</dbReference>
<feature type="domain" description="Aconitase/3-isopropylmalate dehydratase large subunit alpha/beta/alpha" evidence="7">
    <location>
        <begin position="6"/>
        <end position="288"/>
    </location>
</feature>
<keyword evidence="1 6" id="KW-0004">4Fe-4S</keyword>
<dbReference type="EMBL" id="CP000609">
    <property type="protein sequence ID" value="ABO34415.1"/>
    <property type="molecule type" value="Genomic_DNA"/>
</dbReference>
<dbReference type="SUPFAM" id="SSF53732">
    <property type="entry name" value="Aconitase iron-sulfur domain"/>
    <property type="match status" value="1"/>
</dbReference>
<comment type="catalytic activity">
    <reaction evidence="6">
        <text>(2R,3S)-3-isopropylmalate = (2S)-2-isopropylmalate</text>
        <dbReference type="Rhea" id="RHEA:32287"/>
        <dbReference type="ChEBI" id="CHEBI:1178"/>
        <dbReference type="ChEBI" id="CHEBI:35121"/>
        <dbReference type="EC" id="4.2.1.33"/>
    </reaction>
</comment>
<dbReference type="GeneID" id="4927909"/>
<accession>A4FW44</accession>
<evidence type="ECO:0000256" key="2">
    <source>
        <dbReference type="ARBA" id="ARBA00022723"/>
    </source>
</evidence>
<dbReference type="GO" id="GO:0009098">
    <property type="term" value="P:L-leucine biosynthetic process"/>
    <property type="evidence" value="ECO:0007669"/>
    <property type="project" value="UniProtKB-UniRule"/>
</dbReference>
<dbReference type="InterPro" id="IPR036008">
    <property type="entry name" value="Aconitase_4Fe-4S_dom"/>
</dbReference>
<dbReference type="PROSITE" id="PS00450">
    <property type="entry name" value="ACONITASE_1"/>
    <property type="match status" value="1"/>
</dbReference>
<dbReference type="Gene3D" id="3.30.499.10">
    <property type="entry name" value="Aconitase, domain 3"/>
    <property type="match status" value="2"/>
</dbReference>
<dbReference type="NCBIfam" id="TIGR01343">
    <property type="entry name" value="hacA_fam"/>
    <property type="match status" value="1"/>
</dbReference>
<dbReference type="HOGENOM" id="CLU_006714_3_4_2"/>
<evidence type="ECO:0000313" key="9">
    <source>
        <dbReference type="Proteomes" id="UP000000253"/>
    </source>
</evidence>
<comment type="pathway">
    <text evidence="6">Amino-acid biosynthesis; L-leucine biosynthesis; L-leucine from 3-methyl-2-oxobutanoate: step 2/4.</text>
</comment>
<keyword evidence="6" id="KW-0432">Leucine biosynthesis</keyword>
<dbReference type="CDD" id="cd01583">
    <property type="entry name" value="IPMI"/>
    <property type="match status" value="1"/>
</dbReference>
<feature type="binding site" evidence="6">
    <location>
        <position position="365"/>
    </location>
    <ligand>
        <name>[4Fe-4S] cluster</name>
        <dbReference type="ChEBI" id="CHEBI:49883"/>
    </ligand>
</feature>
<dbReference type="PANTHER" id="PTHR43822:SF2">
    <property type="entry name" value="HOMOACONITASE, MITOCHONDRIAL"/>
    <property type="match status" value="1"/>
</dbReference>
<comment type="function">
    <text evidence="6">Catalyzes the isomerization between 2-isopropylmalate and 3-isopropylmalate, via the formation of 2-isopropylmaleate.</text>
</comment>
<gene>
    <name evidence="6" type="primary">leuC</name>
    <name evidence="8" type="ordered locus">MmarC5_0098</name>
</gene>
<evidence type="ECO:0000256" key="1">
    <source>
        <dbReference type="ARBA" id="ARBA00022485"/>
    </source>
</evidence>
<sequence length="418" mass="45486">MTLAEKIISKNVGKNVYAGDSVEIDVDVAMTHDGTTPLTVKAFEQISDKVWDNEKIVIIFDHNIPANTSKAANMQVITREFIKKQGIKNYYLDGEGICHQVLPEKGHVKPNMIIAGADSHTCTHGAFGAFATGFGATDMGYVYATGKTWLRVPETIQVNVTGENENISGKDIILKTCKEVGRRGATYLSLEYGGNAVQNLDMDERMVLSNMAIEMGGKAGIIEADDTTYKYLENAGVSREEILNLKKNKIKVNESEENYYKTFEFDITDMEEQIACPHHPDNVKGVSEVSGIELDQVFIGSCTNGRLNDLRIAAKHLKGKKVNESTRLIVIPASKSIFKEALKEGLIDTFVDSGALICTPGCGPCLGAHQGVLGDGEVCLATTNRNFKGRMGNTKSEVYLSSPAIAAKSAVKGYITNE</sequence>
<evidence type="ECO:0000259" key="7">
    <source>
        <dbReference type="Pfam" id="PF00330"/>
    </source>
</evidence>
<name>A4FW44_METM5</name>
<dbReference type="STRING" id="402880.MmarC5_0098"/>
<comment type="cofactor">
    <cofactor evidence="6">
        <name>[4Fe-4S] cluster</name>
        <dbReference type="ChEBI" id="CHEBI:49883"/>
    </cofactor>
    <text evidence="6">Binds 1 [4Fe-4S] cluster per subunit.</text>
</comment>
<dbReference type="Proteomes" id="UP000000253">
    <property type="component" value="Chromosome"/>
</dbReference>
<dbReference type="GO" id="GO:0046872">
    <property type="term" value="F:metal ion binding"/>
    <property type="evidence" value="ECO:0007669"/>
    <property type="project" value="UniProtKB-KW"/>
</dbReference>
<keyword evidence="8" id="KW-0413">Isomerase</keyword>
<comment type="subunit">
    <text evidence="6">Heterodimer of LeuC and LeuD.</text>
</comment>
<dbReference type="eggNOG" id="arCOG01698">
    <property type="taxonomic scope" value="Archaea"/>
</dbReference>
<dbReference type="InterPro" id="IPR033941">
    <property type="entry name" value="IPMI_cat"/>
</dbReference>
<dbReference type="InterPro" id="IPR050067">
    <property type="entry name" value="IPM_dehydratase_rel_enz"/>
</dbReference>
<dbReference type="UniPathway" id="UPA00048">
    <property type="reaction ID" value="UER00071"/>
</dbReference>
<dbReference type="PANTHER" id="PTHR43822">
    <property type="entry name" value="HOMOACONITASE, MITOCHONDRIAL-RELATED"/>
    <property type="match status" value="1"/>
</dbReference>
<organism evidence="8 9">
    <name type="scientific">Methanococcus maripaludis (strain C5 / ATCC BAA-1333)</name>
    <dbReference type="NCBI Taxonomy" id="402880"/>
    <lineage>
        <taxon>Archaea</taxon>
        <taxon>Methanobacteriati</taxon>
        <taxon>Methanobacteriota</taxon>
        <taxon>Methanomada group</taxon>
        <taxon>Methanococci</taxon>
        <taxon>Methanococcales</taxon>
        <taxon>Methanococcaceae</taxon>
        <taxon>Methanococcus</taxon>
    </lineage>
</organism>